<dbReference type="RefSeq" id="WP_244717222.1">
    <property type="nucleotide sequence ID" value="NZ_CP095072.1"/>
</dbReference>
<accession>A0ABY4EV59</accession>
<dbReference type="EMBL" id="CP095072">
    <property type="protein sequence ID" value="UOQ47763.1"/>
    <property type="molecule type" value="Genomic_DNA"/>
</dbReference>
<keyword evidence="3" id="KW-1185">Reference proteome</keyword>
<evidence type="ECO:0000313" key="2">
    <source>
        <dbReference type="EMBL" id="UOQ47763.1"/>
    </source>
</evidence>
<evidence type="ECO:0008006" key="4">
    <source>
        <dbReference type="Google" id="ProtNLM"/>
    </source>
</evidence>
<reference evidence="2 3" key="1">
    <citation type="submission" date="2022-04" db="EMBL/GenBank/DDBJ databases">
        <title>Gracilibacillus sp. isolated from saltern.</title>
        <authorList>
            <person name="Won M."/>
            <person name="Lee C.-M."/>
            <person name="Woen H.-Y."/>
            <person name="Kwon S.-W."/>
        </authorList>
    </citation>
    <scope>NUCLEOTIDE SEQUENCE [LARGE SCALE GENOMIC DNA]</scope>
    <source>
        <strain evidence="2 3">SSWR10-1</strain>
    </source>
</reference>
<organism evidence="2 3">
    <name type="scientific">Gracilibacillus caseinilyticus</name>
    <dbReference type="NCBI Taxonomy" id="2932256"/>
    <lineage>
        <taxon>Bacteria</taxon>
        <taxon>Bacillati</taxon>
        <taxon>Bacillota</taxon>
        <taxon>Bacilli</taxon>
        <taxon>Bacillales</taxon>
        <taxon>Bacillaceae</taxon>
        <taxon>Gracilibacillus</taxon>
    </lineage>
</organism>
<feature type="transmembrane region" description="Helical" evidence="1">
    <location>
        <begin position="68"/>
        <end position="86"/>
    </location>
</feature>
<proteinExistence type="predicted"/>
<keyword evidence="1" id="KW-0472">Membrane</keyword>
<protein>
    <recommendedName>
        <fullName evidence="4">Holin-X, holin superfamily III</fullName>
    </recommendedName>
</protein>
<gene>
    <name evidence="2" type="ORF">MUN88_17165</name>
</gene>
<evidence type="ECO:0000313" key="3">
    <source>
        <dbReference type="Proteomes" id="UP000831782"/>
    </source>
</evidence>
<keyword evidence="1" id="KW-1133">Transmembrane helix</keyword>
<feature type="transmembrane region" description="Helical" evidence="1">
    <location>
        <begin position="92"/>
        <end position="115"/>
    </location>
</feature>
<sequence>MKVKELKDAIYKKDNKELINFIRDNFEQNGNIPVSRYRNNLDTLKKIDHDTRNTLVARLSKLEEGYNAWQGLGGIIALIVLFISSYSSFATIIMGETGASLGSFIIAVIVFLLITSKIGDSRLERSTAIYFKQLVTDTHESEKEKKD</sequence>
<dbReference type="Proteomes" id="UP000831782">
    <property type="component" value="Chromosome"/>
</dbReference>
<name>A0ABY4EV59_9BACI</name>
<evidence type="ECO:0000256" key="1">
    <source>
        <dbReference type="SAM" id="Phobius"/>
    </source>
</evidence>
<keyword evidence="1" id="KW-0812">Transmembrane</keyword>